<evidence type="ECO:0000256" key="3">
    <source>
        <dbReference type="ARBA" id="ARBA00022692"/>
    </source>
</evidence>
<feature type="transmembrane region" description="Helical" evidence="8">
    <location>
        <begin position="498"/>
        <end position="519"/>
    </location>
</feature>
<dbReference type="RefSeq" id="WP_197441664.1">
    <property type="nucleotide sequence ID" value="NZ_CP036267.1"/>
</dbReference>
<evidence type="ECO:0000256" key="2">
    <source>
        <dbReference type="ARBA" id="ARBA00006434"/>
    </source>
</evidence>
<reference evidence="9 10" key="1">
    <citation type="submission" date="2019-02" db="EMBL/GenBank/DDBJ databases">
        <title>Deep-cultivation of Planctomycetes and their phenomic and genomic characterization uncovers novel biology.</title>
        <authorList>
            <person name="Wiegand S."/>
            <person name="Jogler M."/>
            <person name="Boedeker C."/>
            <person name="Pinto D."/>
            <person name="Vollmers J."/>
            <person name="Rivas-Marin E."/>
            <person name="Kohn T."/>
            <person name="Peeters S.H."/>
            <person name="Heuer A."/>
            <person name="Rast P."/>
            <person name="Oberbeckmann S."/>
            <person name="Bunk B."/>
            <person name="Jeske O."/>
            <person name="Meyerdierks A."/>
            <person name="Storesund J.E."/>
            <person name="Kallscheuer N."/>
            <person name="Luecker S."/>
            <person name="Lage O.M."/>
            <person name="Pohl T."/>
            <person name="Merkel B.J."/>
            <person name="Hornburger P."/>
            <person name="Mueller R.-W."/>
            <person name="Bruemmer F."/>
            <person name="Labrenz M."/>
            <person name="Spormann A.M."/>
            <person name="Op den Camp H."/>
            <person name="Overmann J."/>
            <person name="Amann R."/>
            <person name="Jetten M.S.M."/>
            <person name="Mascher T."/>
            <person name="Medema M.H."/>
            <person name="Devos D.P."/>
            <person name="Kaster A.-K."/>
            <person name="Ovreas L."/>
            <person name="Rohde M."/>
            <person name="Galperin M.Y."/>
            <person name="Jogler C."/>
        </authorList>
    </citation>
    <scope>NUCLEOTIDE SEQUENCE [LARGE SCALE GENOMIC DNA]</scope>
    <source>
        <strain evidence="9 10">Mal48</strain>
    </source>
</reference>
<dbReference type="Gene3D" id="1.20.1730.10">
    <property type="entry name" value="Sodium/glucose cotransporter"/>
    <property type="match status" value="1"/>
</dbReference>
<dbReference type="PANTHER" id="PTHR11819">
    <property type="entry name" value="SOLUTE CARRIER FAMILY 5"/>
    <property type="match status" value="1"/>
</dbReference>
<dbReference type="InterPro" id="IPR001734">
    <property type="entry name" value="Na/solute_symporter"/>
</dbReference>
<keyword evidence="5 8" id="KW-0472">Membrane</keyword>
<feature type="transmembrane region" description="Helical" evidence="8">
    <location>
        <begin position="459"/>
        <end position="478"/>
    </location>
</feature>
<feature type="region of interest" description="Disordered" evidence="7">
    <location>
        <begin position="225"/>
        <end position="247"/>
    </location>
</feature>
<feature type="transmembrane region" description="Helical" evidence="8">
    <location>
        <begin position="84"/>
        <end position="105"/>
    </location>
</feature>
<name>A0A517QPA7_9PLAN</name>
<comment type="subcellular location">
    <subcellularLocation>
        <location evidence="1">Membrane</location>
        <topology evidence="1">Multi-pass membrane protein</topology>
    </subcellularLocation>
</comment>
<evidence type="ECO:0000256" key="1">
    <source>
        <dbReference type="ARBA" id="ARBA00004141"/>
    </source>
</evidence>
<dbReference type="Proteomes" id="UP000315724">
    <property type="component" value="Chromosome"/>
</dbReference>
<comment type="similarity">
    <text evidence="2 6">Belongs to the sodium:solute symporter (SSF) (TC 2.A.21) family.</text>
</comment>
<dbReference type="KEGG" id="tpol:Mal48_26870"/>
<dbReference type="GO" id="GO:0005886">
    <property type="term" value="C:plasma membrane"/>
    <property type="evidence" value="ECO:0007669"/>
    <property type="project" value="TreeGrafter"/>
</dbReference>
<evidence type="ECO:0000256" key="8">
    <source>
        <dbReference type="SAM" id="Phobius"/>
    </source>
</evidence>
<feature type="transmembrane region" description="Helical" evidence="8">
    <location>
        <begin position="427"/>
        <end position="452"/>
    </location>
</feature>
<feature type="transmembrane region" description="Helical" evidence="8">
    <location>
        <begin position="304"/>
        <end position="329"/>
    </location>
</feature>
<feature type="transmembrane region" description="Helical" evidence="8">
    <location>
        <begin position="126"/>
        <end position="148"/>
    </location>
</feature>
<keyword evidence="4 8" id="KW-1133">Transmembrane helix</keyword>
<accession>A0A517QPA7</accession>
<proteinExistence type="inferred from homology"/>
<evidence type="ECO:0000256" key="4">
    <source>
        <dbReference type="ARBA" id="ARBA00022989"/>
    </source>
</evidence>
<dbReference type="EMBL" id="CP036267">
    <property type="protein sequence ID" value="QDT33434.1"/>
    <property type="molecule type" value="Genomic_DNA"/>
</dbReference>
<evidence type="ECO:0000256" key="7">
    <source>
        <dbReference type="SAM" id="MobiDB-lite"/>
    </source>
</evidence>
<feature type="transmembrane region" description="Helical" evidence="8">
    <location>
        <begin position="191"/>
        <end position="211"/>
    </location>
</feature>
<feature type="transmembrane region" description="Helical" evidence="8">
    <location>
        <begin position="51"/>
        <end position="72"/>
    </location>
</feature>
<feature type="transmembrane region" description="Helical" evidence="8">
    <location>
        <begin position="14"/>
        <end position="31"/>
    </location>
</feature>
<feature type="transmembrane region" description="Helical" evidence="8">
    <location>
        <begin position="263"/>
        <end position="283"/>
    </location>
</feature>
<organism evidence="9 10">
    <name type="scientific">Thalassoglobus polymorphus</name>
    <dbReference type="NCBI Taxonomy" id="2527994"/>
    <lineage>
        <taxon>Bacteria</taxon>
        <taxon>Pseudomonadati</taxon>
        <taxon>Planctomycetota</taxon>
        <taxon>Planctomycetia</taxon>
        <taxon>Planctomycetales</taxon>
        <taxon>Planctomycetaceae</taxon>
        <taxon>Thalassoglobus</taxon>
    </lineage>
</organism>
<evidence type="ECO:0000313" key="10">
    <source>
        <dbReference type="Proteomes" id="UP000315724"/>
    </source>
</evidence>
<feature type="transmembrane region" description="Helical" evidence="8">
    <location>
        <begin position="349"/>
        <end position="367"/>
    </location>
</feature>
<protein>
    <submittedName>
        <fullName evidence="9">Sodium/glucose cotransporter</fullName>
    </submittedName>
</protein>
<feature type="transmembrane region" description="Helical" evidence="8">
    <location>
        <begin position="163"/>
        <end position="184"/>
    </location>
</feature>
<dbReference type="GO" id="GO:0005412">
    <property type="term" value="F:D-glucose:sodium symporter activity"/>
    <property type="evidence" value="ECO:0007669"/>
    <property type="project" value="TreeGrafter"/>
</dbReference>
<keyword evidence="3 8" id="KW-0812">Transmembrane</keyword>
<evidence type="ECO:0000256" key="5">
    <source>
        <dbReference type="ARBA" id="ARBA00023136"/>
    </source>
</evidence>
<feature type="transmembrane region" description="Helical" evidence="8">
    <location>
        <begin position="402"/>
        <end position="421"/>
    </location>
</feature>
<dbReference type="PROSITE" id="PS50283">
    <property type="entry name" value="NA_SOLUT_SYMP_3"/>
    <property type="match status" value="1"/>
</dbReference>
<evidence type="ECO:0000256" key="6">
    <source>
        <dbReference type="RuleBase" id="RU362091"/>
    </source>
</evidence>
<evidence type="ECO:0000313" key="9">
    <source>
        <dbReference type="EMBL" id="QDT33434.1"/>
    </source>
</evidence>
<dbReference type="PANTHER" id="PTHR11819:SF195">
    <property type="entry name" value="SODIUM_GLUCOSE COTRANSPORTER 4"/>
    <property type="match status" value="1"/>
</dbReference>
<keyword evidence="10" id="KW-1185">Reference proteome</keyword>
<gene>
    <name evidence="9" type="primary">sglT_1</name>
    <name evidence="9" type="ORF">Mal48_26870</name>
</gene>
<dbReference type="NCBIfam" id="TIGR00813">
    <property type="entry name" value="sss"/>
    <property type="match status" value="1"/>
</dbReference>
<dbReference type="InterPro" id="IPR038377">
    <property type="entry name" value="Na/Glc_symporter_sf"/>
</dbReference>
<dbReference type="AlphaFoldDB" id="A0A517QPA7"/>
<dbReference type="Pfam" id="PF00474">
    <property type="entry name" value="SSF"/>
    <property type="match status" value="1"/>
</dbReference>
<sequence length="558" mass="60446">MTLAATSHLTTPDYIVTLLYLAGTIGIGVAIGRKMKTGSEFFLGGRQLPWWAIGMSLVATDIGGTDIIGVGGAAYTHGLAVANFEWIGCIPAMIIGAFLFIPFFYRTGVFTIPEYLERRYNVGVRTVMAICWLLFMACNLGIMLLASAKMMSAVFGWNEPLCILVTAVLVGAYTCVGGLAAVVYTDMIQCTVMIIGCLLVLVLGIIEVGGFEELQTRLAEVEARQMEEARGENEPETNEESPPADRPLERTSLLLPADTTSPFPWTGIYFGLALILSPAYWIGNQAIVQRSLGAKSDFEAKASYIWGALLKNIIPIIVAVPGLVAMALIPDLESGDTAIPSLVNRLLPVGLRGLFVAAFLAALMSSVDSYLNSSATIVSNDLYKRFVNRNVTDEQLLTIGRVTTLALVLWAVIFAFLLTLASENSGIYAIFQTLMAFFQGPAFAVLLFGMLWKRATGKAAFIALLCGIATSISLYILSQEAVTDALGWEPLFRIQEPFLYFSVWAFLVTAFLLVLISLITPIESDVKLKYVFHRAKSLDKTDFSAAAGLSTAAEETNS</sequence>